<organism evidence="1 2">
    <name type="scientific">Basidiobolus meristosporus CBS 931.73</name>
    <dbReference type="NCBI Taxonomy" id="1314790"/>
    <lineage>
        <taxon>Eukaryota</taxon>
        <taxon>Fungi</taxon>
        <taxon>Fungi incertae sedis</taxon>
        <taxon>Zoopagomycota</taxon>
        <taxon>Entomophthoromycotina</taxon>
        <taxon>Basidiobolomycetes</taxon>
        <taxon>Basidiobolales</taxon>
        <taxon>Basidiobolaceae</taxon>
        <taxon>Basidiobolus</taxon>
    </lineage>
</organism>
<gene>
    <name evidence="1" type="ORF">K493DRAFT_314737</name>
</gene>
<comment type="caution">
    <text evidence="1">The sequence shown here is derived from an EMBL/GenBank/DDBJ whole genome shotgun (WGS) entry which is preliminary data.</text>
</comment>
<reference evidence="1 2" key="1">
    <citation type="submission" date="2016-07" db="EMBL/GenBank/DDBJ databases">
        <title>Pervasive Adenine N6-methylation of Active Genes in Fungi.</title>
        <authorList>
            <consortium name="DOE Joint Genome Institute"/>
            <person name="Mondo S.J."/>
            <person name="Dannebaum R.O."/>
            <person name="Kuo R.C."/>
            <person name="Labutti K."/>
            <person name="Haridas S."/>
            <person name="Kuo A."/>
            <person name="Salamov A."/>
            <person name="Ahrendt S.R."/>
            <person name="Lipzen A."/>
            <person name="Sullivan W."/>
            <person name="Andreopoulos W.B."/>
            <person name="Clum A."/>
            <person name="Lindquist E."/>
            <person name="Daum C."/>
            <person name="Ramamoorthy G.K."/>
            <person name="Gryganskyi A."/>
            <person name="Culley D."/>
            <person name="Magnuson J.K."/>
            <person name="James T.Y."/>
            <person name="O'Malley M.A."/>
            <person name="Stajich J.E."/>
            <person name="Spatafora J.W."/>
            <person name="Visel A."/>
            <person name="Grigoriev I.V."/>
        </authorList>
    </citation>
    <scope>NUCLEOTIDE SEQUENCE [LARGE SCALE GENOMIC DNA]</scope>
    <source>
        <strain evidence="1 2">CBS 931.73</strain>
    </source>
</reference>
<accession>A0A1Y1YE91</accession>
<name>A0A1Y1YE91_9FUNG</name>
<dbReference type="AlphaFoldDB" id="A0A1Y1YE91"/>
<keyword evidence="2" id="KW-1185">Reference proteome</keyword>
<sequence>MLSTQYPSSNESFFNYNNENSPSFKRSLFEESPFRSCKKRCSDGYRNVESPLAHTNPFKRTFKEEFTESDPHEVVSPSKRSRVGGYANNHCATRSQSMESLSEPRIVDITSGEVLEEVSSESPHYRPFDIDTPQVTSQALVKHSKPKSPASEGRLQILFNIPSNSEPHPQLPLLSMDQSSMQMVPYQPSHYWQEQPGCATLHEIEDEDSLANEMEID</sequence>
<dbReference type="InParanoid" id="A0A1Y1YE91"/>
<evidence type="ECO:0000313" key="2">
    <source>
        <dbReference type="Proteomes" id="UP000193498"/>
    </source>
</evidence>
<dbReference type="Proteomes" id="UP000193498">
    <property type="component" value="Unassembled WGS sequence"/>
</dbReference>
<proteinExistence type="predicted"/>
<dbReference type="EMBL" id="MCFE01000163">
    <property type="protein sequence ID" value="ORX96016.1"/>
    <property type="molecule type" value="Genomic_DNA"/>
</dbReference>
<evidence type="ECO:0000313" key="1">
    <source>
        <dbReference type="EMBL" id="ORX96016.1"/>
    </source>
</evidence>
<protein>
    <submittedName>
        <fullName evidence="1">Uncharacterized protein</fullName>
    </submittedName>
</protein>